<dbReference type="InterPro" id="IPR049492">
    <property type="entry name" value="BD-FAE-like_dom"/>
</dbReference>
<gene>
    <name evidence="5" type="ORF">E6W39_01635</name>
</gene>
<evidence type="ECO:0000256" key="1">
    <source>
        <dbReference type="ARBA" id="ARBA00022801"/>
    </source>
</evidence>
<dbReference type="EMBL" id="VIGB01000003">
    <property type="protein sequence ID" value="TQF07070.1"/>
    <property type="molecule type" value="Genomic_DNA"/>
</dbReference>
<dbReference type="PANTHER" id="PTHR22946:SF9">
    <property type="entry name" value="POLYKETIDE TRANSFERASE AF380"/>
    <property type="match status" value="1"/>
</dbReference>
<reference evidence="5 6" key="1">
    <citation type="submission" date="2019-06" db="EMBL/GenBank/DDBJ databases">
        <title>Description of Kitasatospora acidophila sp. nov. isolated from pine grove soil, and reclassification of Streptomyces novaecaesareae to Kitasatospora novaeceasareae comb. nov.</title>
        <authorList>
            <person name="Kim M.J."/>
        </authorList>
    </citation>
    <scope>NUCLEOTIDE SEQUENCE [LARGE SCALE GENOMIC DNA]</scope>
    <source>
        <strain evidence="5 6">MMS16-CNU292</strain>
    </source>
</reference>
<evidence type="ECO:0000313" key="5">
    <source>
        <dbReference type="EMBL" id="TQF07070.1"/>
    </source>
</evidence>
<dbReference type="Pfam" id="PF12697">
    <property type="entry name" value="Abhydrolase_6"/>
    <property type="match status" value="1"/>
</dbReference>
<organism evidence="5 6">
    <name type="scientific">Kitasatospora acidiphila</name>
    <dbReference type="NCBI Taxonomy" id="2567942"/>
    <lineage>
        <taxon>Bacteria</taxon>
        <taxon>Bacillati</taxon>
        <taxon>Actinomycetota</taxon>
        <taxon>Actinomycetes</taxon>
        <taxon>Kitasatosporales</taxon>
        <taxon>Streptomycetaceae</taxon>
        <taxon>Kitasatospora</taxon>
    </lineage>
</organism>
<keyword evidence="1 5" id="KW-0378">Hydrolase</keyword>
<protein>
    <submittedName>
        <fullName evidence="5">Alpha/beta fold hydrolase</fullName>
    </submittedName>
</protein>
<name>A0A540WDF3_9ACTN</name>
<dbReference type="PANTHER" id="PTHR22946">
    <property type="entry name" value="DIENELACTONE HYDROLASE DOMAIN-CONTAINING PROTEIN-RELATED"/>
    <property type="match status" value="1"/>
</dbReference>
<dbReference type="RefSeq" id="WP_141637473.1">
    <property type="nucleotide sequence ID" value="NZ_VIGB01000003.1"/>
</dbReference>
<dbReference type="Proteomes" id="UP000319103">
    <property type="component" value="Unassembled WGS sequence"/>
</dbReference>
<keyword evidence="6" id="KW-1185">Reference proteome</keyword>
<dbReference type="OrthoDB" id="9773549at2"/>
<evidence type="ECO:0000259" key="3">
    <source>
        <dbReference type="Pfam" id="PF12697"/>
    </source>
</evidence>
<dbReference type="AlphaFoldDB" id="A0A540WDF3"/>
<feature type="domain" description="BD-FAE-like" evidence="4">
    <location>
        <begin position="282"/>
        <end position="383"/>
    </location>
</feature>
<dbReference type="InterPro" id="IPR050261">
    <property type="entry name" value="FrsA_esterase"/>
</dbReference>
<evidence type="ECO:0000256" key="2">
    <source>
        <dbReference type="ARBA" id="ARBA00038115"/>
    </source>
</evidence>
<feature type="domain" description="AB hydrolase-1" evidence="3">
    <location>
        <begin position="13"/>
        <end position="241"/>
    </location>
</feature>
<accession>A0A540WDF3</accession>
<dbReference type="Gene3D" id="3.40.50.1820">
    <property type="entry name" value="alpha/beta hydrolase"/>
    <property type="match status" value="2"/>
</dbReference>
<dbReference type="SUPFAM" id="SSF53474">
    <property type="entry name" value="alpha/beta-Hydrolases"/>
    <property type="match status" value="2"/>
</dbReference>
<proteinExistence type="inferred from homology"/>
<comment type="similarity">
    <text evidence="2">Belongs to the AB hydrolase superfamily. FUS2 hydrolase family.</text>
</comment>
<dbReference type="Pfam" id="PF20434">
    <property type="entry name" value="BD-FAE"/>
    <property type="match status" value="1"/>
</dbReference>
<evidence type="ECO:0000259" key="4">
    <source>
        <dbReference type="Pfam" id="PF20434"/>
    </source>
</evidence>
<dbReference type="InterPro" id="IPR000073">
    <property type="entry name" value="AB_hydrolase_1"/>
</dbReference>
<evidence type="ECO:0000313" key="6">
    <source>
        <dbReference type="Proteomes" id="UP000319103"/>
    </source>
</evidence>
<dbReference type="GO" id="GO:0052689">
    <property type="term" value="F:carboxylic ester hydrolase activity"/>
    <property type="evidence" value="ECO:0007669"/>
    <property type="project" value="UniProtKB-ARBA"/>
</dbReference>
<comment type="caution">
    <text evidence="5">The sequence shown here is derived from an EMBL/GenBank/DDBJ whole genome shotgun (WGS) entry which is preliminary data.</text>
</comment>
<sequence length="500" mass="53820">MIAFVLVSEAHTGGWIWRETADRLRAAGFGAHPVTLTGLGHRRHLAGPDTDLATHVEDVVQLIDHLPEEQVVLVGHGYGIHPAVGAADRRRERIARVVYLDVGLPRDGAPALALVPDHTLHDRLRQDPQAGPIPAPALDQWSRWGSTAGVPLPALERLTRLAAPQPVRTLTQPLRIGAPDRPIPATTGVLCSANGSTIAMLETRLGFGDPQLRALVDPRVTFFELDTGHWPMLSCPEELADTLRRAAAGEGHRLTLPAEPDRPAEFLLPVPERPRERIGRVDLYLPDGASTEPRPAVVFVHGGPVPESMRPTPRDWPAFVGYGSYAASLGVVGVTLDHRLHEPADFGRAAQDVAEAVELVRADPRVDPDRIALWAFSGGGLLTADWLAAPPPWLRCLAASYPVLAPPPSWGAVDSRFRPAQAVAKAGRLPLVLTRVGLEDPAFAASVGEFLAAAEQCGADVELVDLPGTRHGFETTDHTEEAREGVRRAMAAVLTRLTES</sequence>
<dbReference type="InterPro" id="IPR029058">
    <property type="entry name" value="AB_hydrolase_fold"/>
</dbReference>